<dbReference type="Proteomes" id="UP000036403">
    <property type="component" value="Unassembled WGS sequence"/>
</dbReference>
<keyword evidence="2" id="KW-1185">Reference proteome</keyword>
<dbReference type="EMBL" id="LBMM01008748">
    <property type="protein sequence ID" value="KMQ88656.1"/>
    <property type="molecule type" value="Genomic_DNA"/>
</dbReference>
<dbReference type="AlphaFoldDB" id="A0A0J7KEQ1"/>
<sequence>MFQIAVRNKVLDFTLCSKNLVGEVITPELTKALERAFTVEGKRLVNKSHLERPPCLPGKVVAIMRYAQNLLIEEEEKRISICADNQATLKRIQNCVCFTDEMGIFNSSKYLFVDYTDR</sequence>
<comment type="caution">
    <text evidence="1">The sequence shown here is derived from an EMBL/GenBank/DDBJ whole genome shotgun (WGS) entry which is preliminary data.</text>
</comment>
<organism evidence="1 2">
    <name type="scientific">Lasius niger</name>
    <name type="common">Black garden ant</name>
    <dbReference type="NCBI Taxonomy" id="67767"/>
    <lineage>
        <taxon>Eukaryota</taxon>
        <taxon>Metazoa</taxon>
        <taxon>Ecdysozoa</taxon>
        <taxon>Arthropoda</taxon>
        <taxon>Hexapoda</taxon>
        <taxon>Insecta</taxon>
        <taxon>Pterygota</taxon>
        <taxon>Neoptera</taxon>
        <taxon>Endopterygota</taxon>
        <taxon>Hymenoptera</taxon>
        <taxon>Apocrita</taxon>
        <taxon>Aculeata</taxon>
        <taxon>Formicoidea</taxon>
        <taxon>Formicidae</taxon>
        <taxon>Formicinae</taxon>
        <taxon>Lasius</taxon>
        <taxon>Lasius</taxon>
    </lineage>
</organism>
<evidence type="ECO:0000313" key="1">
    <source>
        <dbReference type="EMBL" id="KMQ88656.1"/>
    </source>
</evidence>
<reference evidence="1 2" key="1">
    <citation type="submission" date="2015-04" db="EMBL/GenBank/DDBJ databases">
        <title>Lasius niger genome sequencing.</title>
        <authorList>
            <person name="Konorov E.A."/>
            <person name="Nikitin M.A."/>
            <person name="Kirill M.V."/>
            <person name="Chang P."/>
        </authorList>
    </citation>
    <scope>NUCLEOTIDE SEQUENCE [LARGE SCALE GENOMIC DNA]</scope>
    <source>
        <tissue evidence="1">Whole</tissue>
    </source>
</reference>
<gene>
    <name evidence="1" type="ORF">RF55_11814</name>
</gene>
<name>A0A0J7KEQ1_LASNI</name>
<protein>
    <submittedName>
        <fullName evidence="1">Uncharacterized protein</fullName>
    </submittedName>
</protein>
<proteinExistence type="predicted"/>
<evidence type="ECO:0000313" key="2">
    <source>
        <dbReference type="Proteomes" id="UP000036403"/>
    </source>
</evidence>
<accession>A0A0J7KEQ1</accession>
<dbReference type="PaxDb" id="67767-A0A0J7KEQ1"/>